<protein>
    <submittedName>
        <fullName evidence="6">LysR family transcriptional regulator</fullName>
    </submittedName>
</protein>
<evidence type="ECO:0000313" key="6">
    <source>
        <dbReference type="EMBL" id="MBL0390051.1"/>
    </source>
</evidence>
<dbReference type="SUPFAM" id="SSF53850">
    <property type="entry name" value="Periplasmic binding protein-like II"/>
    <property type="match status" value="1"/>
</dbReference>
<keyword evidence="3" id="KW-0238">DNA-binding</keyword>
<dbReference type="Pfam" id="PF03466">
    <property type="entry name" value="LysR_substrate"/>
    <property type="match status" value="1"/>
</dbReference>
<dbReference type="Proteomes" id="UP000599109">
    <property type="component" value="Unassembled WGS sequence"/>
</dbReference>
<dbReference type="InterPro" id="IPR036388">
    <property type="entry name" value="WH-like_DNA-bd_sf"/>
</dbReference>
<dbReference type="PROSITE" id="PS50931">
    <property type="entry name" value="HTH_LYSR"/>
    <property type="match status" value="1"/>
</dbReference>
<dbReference type="CDD" id="cd08440">
    <property type="entry name" value="PBP2_LTTR_like_4"/>
    <property type="match status" value="1"/>
</dbReference>
<evidence type="ECO:0000256" key="4">
    <source>
        <dbReference type="ARBA" id="ARBA00023163"/>
    </source>
</evidence>
<dbReference type="InterPro" id="IPR050950">
    <property type="entry name" value="HTH-type_LysR_regulators"/>
</dbReference>
<dbReference type="RefSeq" id="WP_201672629.1">
    <property type="nucleotide sequence ID" value="NZ_JAEQNE010000001.1"/>
</dbReference>
<dbReference type="GO" id="GO:0003700">
    <property type="term" value="F:DNA-binding transcription factor activity"/>
    <property type="evidence" value="ECO:0007669"/>
    <property type="project" value="InterPro"/>
</dbReference>
<feature type="domain" description="HTH lysR-type" evidence="5">
    <location>
        <begin position="3"/>
        <end position="60"/>
    </location>
</feature>
<dbReference type="InterPro" id="IPR000847">
    <property type="entry name" value="LysR_HTH_N"/>
</dbReference>
<dbReference type="PANTHER" id="PTHR30419:SF8">
    <property type="entry name" value="NITROGEN ASSIMILATION TRANSCRIPTIONAL ACTIVATOR-RELATED"/>
    <property type="match status" value="1"/>
</dbReference>
<evidence type="ECO:0000313" key="7">
    <source>
        <dbReference type="Proteomes" id="UP000599109"/>
    </source>
</evidence>
<gene>
    <name evidence="6" type="ORF">JJ685_02735</name>
</gene>
<keyword evidence="4" id="KW-0804">Transcription</keyword>
<dbReference type="AlphaFoldDB" id="A0A936YWC4"/>
<comment type="caution">
    <text evidence="6">The sequence shown here is derived from an EMBL/GenBank/DDBJ whole genome shotgun (WGS) entry which is preliminary data.</text>
</comment>
<evidence type="ECO:0000256" key="2">
    <source>
        <dbReference type="ARBA" id="ARBA00023015"/>
    </source>
</evidence>
<keyword evidence="2" id="KW-0805">Transcription regulation</keyword>
<dbReference type="InterPro" id="IPR036390">
    <property type="entry name" value="WH_DNA-bd_sf"/>
</dbReference>
<dbReference type="Pfam" id="PF00126">
    <property type="entry name" value="HTH_1"/>
    <property type="match status" value="1"/>
</dbReference>
<dbReference type="PANTHER" id="PTHR30419">
    <property type="entry name" value="HTH-TYPE TRANSCRIPTIONAL REGULATOR YBHD"/>
    <property type="match status" value="1"/>
</dbReference>
<dbReference type="FunFam" id="1.10.10.10:FF:000001">
    <property type="entry name" value="LysR family transcriptional regulator"/>
    <property type="match status" value="1"/>
</dbReference>
<proteinExistence type="inferred from homology"/>
<dbReference type="GO" id="GO:0003677">
    <property type="term" value="F:DNA binding"/>
    <property type="evidence" value="ECO:0007669"/>
    <property type="project" value="UniProtKB-KW"/>
</dbReference>
<evidence type="ECO:0000259" key="5">
    <source>
        <dbReference type="PROSITE" id="PS50931"/>
    </source>
</evidence>
<sequence length="301" mass="32760">MNLSLRHMKAFMALATLRNFTRAAESCSLTQSAFSALISNLEGDLGVKLFARNTRNVDLTAEGQVFLEIVSQLLPETERALAQMQDYVQLRKGRVSLAALPSISASILPPLIARFGRDFPGVEVVVQDVASTVCVEMVRNRQVDFALGAAVPPRADLAIETLARDTFWFICLEGHPLAQRKRLGIADVIAEPIIGFEPNSSVRQHLDAAVYPKQWVRSHMVNSLSTAAGFVSAGLGVTIVPTLGLPQFAHLRLRAIPLTLPLNERDICLVRRSGDTDSIAAEAFMKLLRGSLQPALQALAP</sequence>
<dbReference type="GO" id="GO:0005829">
    <property type="term" value="C:cytosol"/>
    <property type="evidence" value="ECO:0007669"/>
    <property type="project" value="TreeGrafter"/>
</dbReference>
<reference evidence="6 7" key="1">
    <citation type="journal article" date="2017" name="Int. J. Syst. Evol. Microbiol.">
        <title>Ramlibacter monticola sp. nov., isolated from forest soil.</title>
        <authorList>
            <person name="Chaudhary D.K."/>
            <person name="Kim J."/>
        </authorList>
    </citation>
    <scope>NUCLEOTIDE SEQUENCE [LARGE SCALE GENOMIC DNA]</scope>
    <source>
        <strain evidence="6 7">KACC 19175</strain>
    </source>
</reference>
<comment type="similarity">
    <text evidence="1">Belongs to the LysR transcriptional regulatory family.</text>
</comment>
<evidence type="ECO:0000256" key="3">
    <source>
        <dbReference type="ARBA" id="ARBA00023125"/>
    </source>
</evidence>
<dbReference type="SUPFAM" id="SSF46785">
    <property type="entry name" value="Winged helix' DNA-binding domain"/>
    <property type="match status" value="1"/>
</dbReference>
<dbReference type="PRINTS" id="PR00039">
    <property type="entry name" value="HTHLYSR"/>
</dbReference>
<dbReference type="EMBL" id="JAEQNE010000001">
    <property type="protein sequence ID" value="MBL0390051.1"/>
    <property type="molecule type" value="Genomic_DNA"/>
</dbReference>
<accession>A0A936YWC4</accession>
<dbReference type="InterPro" id="IPR005119">
    <property type="entry name" value="LysR_subst-bd"/>
</dbReference>
<keyword evidence="7" id="KW-1185">Reference proteome</keyword>
<dbReference type="Gene3D" id="3.40.190.290">
    <property type="match status" value="1"/>
</dbReference>
<organism evidence="6 7">
    <name type="scientific">Ramlibacter monticola</name>
    <dbReference type="NCBI Taxonomy" id="1926872"/>
    <lineage>
        <taxon>Bacteria</taxon>
        <taxon>Pseudomonadati</taxon>
        <taxon>Pseudomonadota</taxon>
        <taxon>Betaproteobacteria</taxon>
        <taxon>Burkholderiales</taxon>
        <taxon>Comamonadaceae</taxon>
        <taxon>Ramlibacter</taxon>
    </lineage>
</organism>
<dbReference type="Gene3D" id="1.10.10.10">
    <property type="entry name" value="Winged helix-like DNA-binding domain superfamily/Winged helix DNA-binding domain"/>
    <property type="match status" value="1"/>
</dbReference>
<name>A0A936YWC4_9BURK</name>
<evidence type="ECO:0000256" key="1">
    <source>
        <dbReference type="ARBA" id="ARBA00009437"/>
    </source>
</evidence>